<protein>
    <submittedName>
        <fullName evidence="1">SDR family oxidoreductase</fullName>
    </submittedName>
</protein>
<comment type="caution">
    <text evidence="1">The sequence shown here is derived from an EMBL/GenBank/DDBJ whole genome shotgun (WGS) entry which is preliminary data.</text>
</comment>
<dbReference type="Gene3D" id="3.40.50.720">
    <property type="entry name" value="NAD(P)-binding Rossmann-like Domain"/>
    <property type="match status" value="1"/>
</dbReference>
<dbReference type="SUPFAM" id="SSF51735">
    <property type="entry name" value="NAD(P)-binding Rossmann-fold domains"/>
    <property type="match status" value="1"/>
</dbReference>
<dbReference type="InterPro" id="IPR036291">
    <property type="entry name" value="NAD(P)-bd_dom_sf"/>
</dbReference>
<dbReference type="Proteomes" id="UP001288320">
    <property type="component" value="Unassembled WGS sequence"/>
</dbReference>
<organism evidence="1 4">
    <name type="scientific">Actinotignum timonense</name>
    <dbReference type="NCBI Taxonomy" id="1870995"/>
    <lineage>
        <taxon>Bacteria</taxon>
        <taxon>Bacillati</taxon>
        <taxon>Actinomycetota</taxon>
        <taxon>Actinomycetes</taxon>
        <taxon>Actinomycetales</taxon>
        <taxon>Actinomycetaceae</taxon>
        <taxon>Actinotignum</taxon>
    </lineage>
</organism>
<evidence type="ECO:0000313" key="2">
    <source>
        <dbReference type="EMBL" id="MDY5145964.1"/>
    </source>
</evidence>
<evidence type="ECO:0000313" key="4">
    <source>
        <dbReference type="Proteomes" id="UP001288320"/>
    </source>
</evidence>
<proteinExistence type="predicted"/>
<dbReference type="PANTHER" id="PTHR43975:SF2">
    <property type="entry name" value="EG:BACR7A4.14 PROTEIN-RELATED"/>
    <property type="match status" value="1"/>
</dbReference>
<dbReference type="Proteomes" id="UP001284901">
    <property type="component" value="Unassembled WGS sequence"/>
</dbReference>
<evidence type="ECO:0000313" key="1">
    <source>
        <dbReference type="EMBL" id="MDY5140598.1"/>
    </source>
</evidence>
<dbReference type="EMBL" id="JAWNFV010000008">
    <property type="protein sequence ID" value="MDY5140598.1"/>
    <property type="molecule type" value="Genomic_DNA"/>
</dbReference>
<reference evidence="1 3" key="1">
    <citation type="submission" date="2023-10" db="EMBL/GenBank/DDBJ databases">
        <title>Whole Genome based description of the genera Actinobaculum and Actinotignum reveals a complex phylogenetic relationship within the species included in the genus Actinotignum.</title>
        <authorList>
            <person name="Jensen C.S."/>
            <person name="Dargis R."/>
            <person name="Kemp M."/>
            <person name="Christensen J.J."/>
        </authorList>
    </citation>
    <scope>NUCLEOTIDE SEQUENCE</scope>
    <source>
        <strain evidence="2 3">SLA_B089</strain>
        <strain evidence="1">SLA_B245</strain>
    </source>
</reference>
<dbReference type="EMBL" id="JAWNFY010000006">
    <property type="protein sequence ID" value="MDY5145964.1"/>
    <property type="molecule type" value="Genomic_DNA"/>
</dbReference>
<dbReference type="PANTHER" id="PTHR43975">
    <property type="entry name" value="ZGC:101858"/>
    <property type="match status" value="1"/>
</dbReference>
<name>A0AAW9HC62_9ACTO</name>
<keyword evidence="3" id="KW-1185">Reference proteome</keyword>
<dbReference type="GeneID" id="92814675"/>
<dbReference type="InterPro" id="IPR002347">
    <property type="entry name" value="SDR_fam"/>
</dbReference>
<dbReference type="AlphaFoldDB" id="A0AAW9HC62"/>
<dbReference type="PRINTS" id="PR00081">
    <property type="entry name" value="GDHRDH"/>
</dbReference>
<gene>
    <name evidence="1" type="ORF">R6G74_04645</name>
    <name evidence="2" type="ORF">R6P33_02850</name>
</gene>
<dbReference type="RefSeq" id="WP_087070460.1">
    <property type="nucleotide sequence ID" value="NZ_CAUPFC010000023.1"/>
</dbReference>
<evidence type="ECO:0000313" key="3">
    <source>
        <dbReference type="Proteomes" id="UP001284901"/>
    </source>
</evidence>
<accession>A0AAW9HC62</accession>
<dbReference type="Pfam" id="PF13561">
    <property type="entry name" value="adh_short_C2"/>
    <property type="match status" value="1"/>
</dbReference>
<dbReference type="Pfam" id="PF00106">
    <property type="entry name" value="adh_short"/>
    <property type="match status" value="1"/>
</dbReference>
<sequence>MSTIVVTGMGSGIGAACGQILEERGHTPVGVDLRGAEFEADLSTPEGIADAVARVVEKYPQIDGVIANAGTQSNSPLDLKVNYFGARDTVRAFLPYLEKAENGRAVITASCASLQPSDPKLVQLLLDDQREEALAYGKELADQGPMQGYANYASSKRAIATWVRRAAVSEEFAGRGVGLNAVGPGVVATPMTKELLSTEEGRKQAFGALPAPYHGASEARDIADALVFFVTGLSRTITGQILYIDGGADAILRGEDIWHAPKSMDAPAR</sequence>